<reference evidence="2" key="1">
    <citation type="journal article" date="2017" name="Nature">
        <title>The sunflower genome provides insights into oil metabolism, flowering and Asterid evolution.</title>
        <authorList>
            <person name="Badouin H."/>
            <person name="Gouzy J."/>
            <person name="Grassa C.J."/>
            <person name="Murat F."/>
            <person name="Staton S.E."/>
            <person name="Cottret L."/>
            <person name="Lelandais-Briere C."/>
            <person name="Owens G.L."/>
            <person name="Carrere S."/>
            <person name="Mayjonade B."/>
            <person name="Legrand L."/>
            <person name="Gill N."/>
            <person name="Kane N.C."/>
            <person name="Bowers J.E."/>
            <person name="Hubner S."/>
            <person name="Bellec A."/>
            <person name="Berard A."/>
            <person name="Berges H."/>
            <person name="Blanchet N."/>
            <person name="Boniface M.C."/>
            <person name="Brunel D."/>
            <person name="Catrice O."/>
            <person name="Chaidir N."/>
            <person name="Claudel C."/>
            <person name="Donnadieu C."/>
            <person name="Faraut T."/>
            <person name="Fievet G."/>
            <person name="Helmstetter N."/>
            <person name="King M."/>
            <person name="Knapp S.J."/>
            <person name="Lai Z."/>
            <person name="Le Paslier M.C."/>
            <person name="Lippi Y."/>
            <person name="Lorenzon L."/>
            <person name="Mandel J.R."/>
            <person name="Marage G."/>
            <person name="Marchand G."/>
            <person name="Marquand E."/>
            <person name="Bret-Mestries E."/>
            <person name="Morien E."/>
            <person name="Nambeesan S."/>
            <person name="Nguyen T."/>
            <person name="Pegot-Espagnet P."/>
            <person name="Pouilly N."/>
            <person name="Raftis F."/>
            <person name="Sallet E."/>
            <person name="Schiex T."/>
            <person name="Thomas J."/>
            <person name="Vandecasteele C."/>
            <person name="Vares D."/>
            <person name="Vear F."/>
            <person name="Vautrin S."/>
            <person name="Crespi M."/>
            <person name="Mangin B."/>
            <person name="Burke J.M."/>
            <person name="Salse J."/>
            <person name="Munos S."/>
            <person name="Vincourt P."/>
            <person name="Rieseberg L.H."/>
            <person name="Langlade N.B."/>
        </authorList>
    </citation>
    <scope>NUCLEOTIDE SEQUENCE [LARGE SCALE GENOMIC DNA]</scope>
    <source>
        <strain evidence="2">cv. SF193</strain>
    </source>
</reference>
<gene>
    <name evidence="1" type="ORF">HannXRQ_Chr13g0414761</name>
</gene>
<evidence type="ECO:0000313" key="2">
    <source>
        <dbReference type="Proteomes" id="UP000215914"/>
    </source>
</evidence>
<organism evidence="1 2">
    <name type="scientific">Helianthus annuus</name>
    <name type="common">Common sunflower</name>
    <dbReference type="NCBI Taxonomy" id="4232"/>
    <lineage>
        <taxon>Eukaryota</taxon>
        <taxon>Viridiplantae</taxon>
        <taxon>Streptophyta</taxon>
        <taxon>Embryophyta</taxon>
        <taxon>Tracheophyta</taxon>
        <taxon>Spermatophyta</taxon>
        <taxon>Magnoliopsida</taxon>
        <taxon>eudicotyledons</taxon>
        <taxon>Gunneridae</taxon>
        <taxon>Pentapetalae</taxon>
        <taxon>asterids</taxon>
        <taxon>campanulids</taxon>
        <taxon>Asterales</taxon>
        <taxon>Asteraceae</taxon>
        <taxon>Asteroideae</taxon>
        <taxon>Heliantheae alliance</taxon>
        <taxon>Heliantheae</taxon>
        <taxon>Helianthus</taxon>
    </lineage>
</organism>
<protein>
    <submittedName>
        <fullName evidence="1">Uncharacterized protein</fullName>
    </submittedName>
</protein>
<keyword evidence="2" id="KW-1185">Reference proteome</keyword>
<dbReference type="EMBL" id="CM007902">
    <property type="protein sequence ID" value="OTG02587.1"/>
    <property type="molecule type" value="Genomic_DNA"/>
</dbReference>
<dbReference type="InParanoid" id="A0A251SUM8"/>
<evidence type="ECO:0000313" key="1">
    <source>
        <dbReference type="EMBL" id="OTG02587.1"/>
    </source>
</evidence>
<dbReference type="AlphaFoldDB" id="A0A251SUM8"/>
<proteinExistence type="predicted"/>
<name>A0A251SUM8_HELAN</name>
<dbReference type="Proteomes" id="UP000215914">
    <property type="component" value="Chromosome 13"/>
</dbReference>
<sequence length="68" mass="7494">MIYSSRVPAPFITCFGQLGGFPESCIFGFSWLSFFGNGLGKSTRAAFATVKTEETCWLISGIFWIPES</sequence>
<accession>A0A251SUM8</accession>